<evidence type="ECO:0000256" key="1">
    <source>
        <dbReference type="ARBA" id="ARBA00000085"/>
    </source>
</evidence>
<dbReference type="SUPFAM" id="SSF55874">
    <property type="entry name" value="ATPase domain of HSP90 chaperone/DNA topoisomerase II/histidine kinase"/>
    <property type="match status" value="1"/>
</dbReference>
<dbReference type="InterPro" id="IPR036097">
    <property type="entry name" value="HisK_dim/P_sf"/>
</dbReference>
<accession>A0ABV0J8V3</accession>
<dbReference type="RefSeq" id="WP_199299261.1">
    <property type="nucleotide sequence ID" value="NZ_JAMPKM010000008.1"/>
</dbReference>
<reference evidence="11 12" key="1">
    <citation type="submission" date="2022-04" db="EMBL/GenBank/DDBJ databases">
        <title>Positive selection, recombination, and allopatry shape intraspecific diversity of widespread and dominant cyanobacteria.</title>
        <authorList>
            <person name="Wei J."/>
            <person name="Shu W."/>
            <person name="Hu C."/>
        </authorList>
    </citation>
    <scope>NUCLEOTIDE SEQUENCE [LARGE SCALE GENOMIC DNA]</scope>
    <source>
        <strain evidence="11 12">GB2-A4</strain>
    </source>
</reference>
<organism evidence="11 12">
    <name type="scientific">Trichocoleus desertorum GB2-A4</name>
    <dbReference type="NCBI Taxonomy" id="2933944"/>
    <lineage>
        <taxon>Bacteria</taxon>
        <taxon>Bacillati</taxon>
        <taxon>Cyanobacteriota</taxon>
        <taxon>Cyanophyceae</taxon>
        <taxon>Leptolyngbyales</taxon>
        <taxon>Trichocoleusaceae</taxon>
        <taxon>Trichocoleus</taxon>
    </lineage>
</organism>
<dbReference type="Proteomes" id="UP001464891">
    <property type="component" value="Unassembled WGS sequence"/>
</dbReference>
<evidence type="ECO:0000256" key="4">
    <source>
        <dbReference type="ARBA" id="ARBA00022777"/>
    </source>
</evidence>
<comment type="catalytic activity">
    <reaction evidence="1">
        <text>ATP + protein L-histidine = ADP + protein N-phospho-L-histidine.</text>
        <dbReference type="EC" id="2.7.13.3"/>
    </reaction>
</comment>
<dbReference type="PROSITE" id="PS50112">
    <property type="entry name" value="PAS"/>
    <property type="match status" value="2"/>
</dbReference>
<dbReference type="PRINTS" id="PR00344">
    <property type="entry name" value="BCTRLSENSOR"/>
</dbReference>
<feature type="domain" description="PAS" evidence="9">
    <location>
        <begin position="139"/>
        <end position="212"/>
    </location>
</feature>
<dbReference type="InterPro" id="IPR035965">
    <property type="entry name" value="PAS-like_dom_sf"/>
</dbReference>
<dbReference type="InterPro" id="IPR000700">
    <property type="entry name" value="PAS-assoc_C"/>
</dbReference>
<dbReference type="InterPro" id="IPR005467">
    <property type="entry name" value="His_kinase_dom"/>
</dbReference>
<dbReference type="Gene3D" id="3.30.565.10">
    <property type="entry name" value="Histidine kinase-like ATPase, C-terminal domain"/>
    <property type="match status" value="1"/>
</dbReference>
<feature type="coiled-coil region" evidence="6">
    <location>
        <begin position="289"/>
        <end position="334"/>
    </location>
</feature>
<keyword evidence="5" id="KW-0902">Two-component regulatory system</keyword>
<dbReference type="Gene3D" id="1.10.287.130">
    <property type="match status" value="1"/>
</dbReference>
<sequence>MHIETQTAAVKATASFDQPLLDPFFTLSLDLLCVVGFDGYFKRWNPVCEKTLGFPAAELLATPAMQFVHPSDRALTKAYIQQLLLSSEPICFENRCLCQDGSYRWLSWKAQALPEQKLIYATAHDITERRRSAKQLRSSEERFQLLVESVKDYAIYMLDSDGVVISWNTGAERIKGYSAEEVIGRHFSCFYPPEQVQEGKPAWELQQAATLGQCEVEGERVRRDGSRFWVNALMIALRDNHGQLQGFAKVTRDITERKQTESILQRAFDQLEKRVHERTSELSQANFMLKQEIAEREQMEAALRQSEAQLKQQAQQLESTLHELQRTQSQLVQSEKMSSLGQLVAGVAHEINNPVSFIYGNVKYADEYVQTVLHLLTLYQQQCPDPVDELQAALGGIDLEFLATDLQKLLQSMKVGAERIREIVLSLRNFSRLDEAEMKAVDIHEGLDNTLLILKNRLKAHAGHPGITVLPEYGDLPLVECYAGQLNQVFMNILSNAIDVLEDSQDQSAKQPGVIHVCTTVQADQWVVIRIADNGPGISETVQRRLFDPFFTTKPVGRGVGLGLSISYQIVVEKHGGRLKCHSIPGQGTEFVIEIPSSAALRSSPPLAEPVQLQPRSRDKQSVLNPLPSKQCV</sequence>
<dbReference type="NCBIfam" id="TIGR00229">
    <property type="entry name" value="sensory_box"/>
    <property type="match status" value="2"/>
</dbReference>
<comment type="caution">
    <text evidence="11">The sequence shown here is derived from an EMBL/GenBank/DDBJ whole genome shotgun (WGS) entry which is preliminary data.</text>
</comment>
<dbReference type="CDD" id="cd00082">
    <property type="entry name" value="HisKA"/>
    <property type="match status" value="1"/>
</dbReference>
<keyword evidence="3" id="KW-0597">Phosphoprotein</keyword>
<feature type="domain" description="PAC" evidence="10">
    <location>
        <begin position="214"/>
        <end position="266"/>
    </location>
</feature>
<evidence type="ECO:0000256" key="3">
    <source>
        <dbReference type="ARBA" id="ARBA00022553"/>
    </source>
</evidence>
<dbReference type="EMBL" id="JAMPKM010000008">
    <property type="protein sequence ID" value="MEP0818222.1"/>
    <property type="molecule type" value="Genomic_DNA"/>
</dbReference>
<dbReference type="InterPro" id="IPR001610">
    <property type="entry name" value="PAC"/>
</dbReference>
<dbReference type="PANTHER" id="PTHR43065">
    <property type="entry name" value="SENSOR HISTIDINE KINASE"/>
    <property type="match status" value="1"/>
</dbReference>
<dbReference type="InterPro" id="IPR000014">
    <property type="entry name" value="PAS"/>
</dbReference>
<gene>
    <name evidence="11" type="ORF">NC998_14070</name>
</gene>
<dbReference type="SMART" id="SM00086">
    <property type="entry name" value="PAC"/>
    <property type="match status" value="2"/>
</dbReference>
<dbReference type="SMART" id="SM00388">
    <property type="entry name" value="HisKA"/>
    <property type="match status" value="1"/>
</dbReference>
<dbReference type="InterPro" id="IPR036890">
    <property type="entry name" value="HATPase_C_sf"/>
</dbReference>
<dbReference type="PROSITE" id="PS50113">
    <property type="entry name" value="PAC"/>
    <property type="match status" value="1"/>
</dbReference>
<dbReference type="SMART" id="SM00387">
    <property type="entry name" value="HATPase_c"/>
    <property type="match status" value="1"/>
</dbReference>
<dbReference type="SMART" id="SM00091">
    <property type="entry name" value="PAS"/>
    <property type="match status" value="2"/>
</dbReference>
<feature type="domain" description="Histidine kinase" evidence="8">
    <location>
        <begin position="346"/>
        <end position="599"/>
    </location>
</feature>
<dbReference type="CDD" id="cd00130">
    <property type="entry name" value="PAS"/>
    <property type="match status" value="2"/>
</dbReference>
<dbReference type="Pfam" id="PF08447">
    <property type="entry name" value="PAS_3"/>
    <property type="match status" value="1"/>
</dbReference>
<dbReference type="PANTHER" id="PTHR43065:SF50">
    <property type="entry name" value="HISTIDINE KINASE"/>
    <property type="match status" value="1"/>
</dbReference>
<dbReference type="SUPFAM" id="SSF55785">
    <property type="entry name" value="PYP-like sensor domain (PAS domain)"/>
    <property type="match status" value="2"/>
</dbReference>
<evidence type="ECO:0000313" key="11">
    <source>
        <dbReference type="EMBL" id="MEP0818222.1"/>
    </source>
</evidence>
<keyword evidence="4" id="KW-0418">Kinase</keyword>
<evidence type="ECO:0000256" key="6">
    <source>
        <dbReference type="SAM" id="Coils"/>
    </source>
</evidence>
<evidence type="ECO:0000259" key="9">
    <source>
        <dbReference type="PROSITE" id="PS50112"/>
    </source>
</evidence>
<feature type="region of interest" description="Disordered" evidence="7">
    <location>
        <begin position="602"/>
        <end position="633"/>
    </location>
</feature>
<name>A0ABV0J8V3_9CYAN</name>
<dbReference type="Pfam" id="PF13426">
    <property type="entry name" value="PAS_9"/>
    <property type="match status" value="1"/>
</dbReference>
<dbReference type="InterPro" id="IPR003594">
    <property type="entry name" value="HATPase_dom"/>
</dbReference>
<dbReference type="InterPro" id="IPR003661">
    <property type="entry name" value="HisK_dim/P_dom"/>
</dbReference>
<evidence type="ECO:0000259" key="10">
    <source>
        <dbReference type="PROSITE" id="PS50113"/>
    </source>
</evidence>
<proteinExistence type="predicted"/>
<keyword evidence="4" id="KW-0808">Transferase</keyword>
<evidence type="ECO:0000313" key="12">
    <source>
        <dbReference type="Proteomes" id="UP001464891"/>
    </source>
</evidence>
<dbReference type="SUPFAM" id="SSF47384">
    <property type="entry name" value="Homodimeric domain of signal transducing histidine kinase"/>
    <property type="match status" value="1"/>
</dbReference>
<keyword evidence="6" id="KW-0175">Coiled coil</keyword>
<dbReference type="EC" id="2.7.13.3" evidence="2"/>
<evidence type="ECO:0000256" key="5">
    <source>
        <dbReference type="ARBA" id="ARBA00023012"/>
    </source>
</evidence>
<evidence type="ECO:0000256" key="7">
    <source>
        <dbReference type="SAM" id="MobiDB-lite"/>
    </source>
</evidence>
<dbReference type="InterPro" id="IPR013655">
    <property type="entry name" value="PAS_fold_3"/>
</dbReference>
<evidence type="ECO:0000259" key="8">
    <source>
        <dbReference type="PROSITE" id="PS50109"/>
    </source>
</evidence>
<dbReference type="Pfam" id="PF02518">
    <property type="entry name" value="HATPase_c"/>
    <property type="match status" value="1"/>
</dbReference>
<dbReference type="PROSITE" id="PS50109">
    <property type="entry name" value="HIS_KIN"/>
    <property type="match status" value="1"/>
</dbReference>
<keyword evidence="12" id="KW-1185">Reference proteome</keyword>
<dbReference type="Gene3D" id="3.30.450.20">
    <property type="entry name" value="PAS domain"/>
    <property type="match status" value="2"/>
</dbReference>
<feature type="domain" description="PAS" evidence="9">
    <location>
        <begin position="38"/>
        <end position="87"/>
    </location>
</feature>
<protein>
    <recommendedName>
        <fullName evidence="2">histidine kinase</fullName>
        <ecNumber evidence="2">2.7.13.3</ecNumber>
    </recommendedName>
</protein>
<evidence type="ECO:0000256" key="2">
    <source>
        <dbReference type="ARBA" id="ARBA00012438"/>
    </source>
</evidence>
<dbReference type="InterPro" id="IPR004358">
    <property type="entry name" value="Sig_transdc_His_kin-like_C"/>
</dbReference>